<keyword evidence="1" id="KW-0479">Metal-binding</keyword>
<dbReference type="InterPro" id="IPR027417">
    <property type="entry name" value="P-loop_NTPase"/>
</dbReference>
<evidence type="ECO:0000313" key="4">
    <source>
        <dbReference type="EMBL" id="KAK8068760.1"/>
    </source>
</evidence>
<dbReference type="SUPFAM" id="SSF52540">
    <property type="entry name" value="P-loop containing nucleoside triphosphate hydrolases"/>
    <property type="match status" value="1"/>
</dbReference>
<sequence length="460" mass="51874">MSSDNINTSPAAGLEIRYLIACPRSGSTLFMRVFGESNVCAITSRLMLTGSAAIGKQFIPDYTILHDPLHHQVFRRAVMEGKRILICKEELGNDTQKGECTYDMLPDPSDYSTVWPIFLIRDPIRVFDSWKEMGWTNMQSLIDCFNNLFRMLHQADSSAISCLLYEQLAGNPRREIEKVCARWGVPFTDTMLDFSKPFGSSFVLKSDNEKKIYCDSKPLGFFSTVEENSTIVKDVACHGLLSNDEKNAIEQAVGTHYISCWRDHAKRPPRHLKDVYGQVLRESTSNAFSDGKASHEYRRARFIAVADRFSISLDNHFVMHLLHIYEATLKESLELKSGALELLSTLKRLGKKIAIITEGPQDAQEWTVENLGLNGYIDFPATTNYFKVSKTEGLFTIVLQQLGIPPSEMAYVGDSKDRDMTPGIAEGLFCIHLSEKKNCDLEAYPPCINTLNKLTHVLQV</sequence>
<keyword evidence="5" id="KW-1185">Reference proteome</keyword>
<dbReference type="PANTHER" id="PTHR46470:SF2">
    <property type="entry name" value="GLYCERALDEHYDE 3-PHOSPHATE PHOSPHATASE"/>
    <property type="match status" value="1"/>
</dbReference>
<dbReference type="Gene3D" id="1.10.150.240">
    <property type="entry name" value="Putative phosphatase, domain 2"/>
    <property type="match status" value="1"/>
</dbReference>
<dbReference type="SUPFAM" id="SSF56784">
    <property type="entry name" value="HAD-like"/>
    <property type="match status" value="1"/>
</dbReference>
<dbReference type="Gene3D" id="3.40.50.300">
    <property type="entry name" value="P-loop containing nucleotide triphosphate hydrolases"/>
    <property type="match status" value="1"/>
</dbReference>
<dbReference type="Pfam" id="PF13419">
    <property type="entry name" value="HAD_2"/>
    <property type="match status" value="1"/>
</dbReference>
<dbReference type="Proteomes" id="UP001480595">
    <property type="component" value="Unassembled WGS sequence"/>
</dbReference>
<dbReference type="RefSeq" id="XP_066716054.1">
    <property type="nucleotide sequence ID" value="XM_066856785.1"/>
</dbReference>
<dbReference type="CDD" id="cd01427">
    <property type="entry name" value="HAD_like"/>
    <property type="match status" value="1"/>
</dbReference>
<evidence type="ECO:0000256" key="1">
    <source>
        <dbReference type="ARBA" id="ARBA00022723"/>
    </source>
</evidence>
<dbReference type="GeneID" id="92089848"/>
<evidence type="ECO:0000256" key="3">
    <source>
        <dbReference type="ARBA" id="ARBA00022842"/>
    </source>
</evidence>
<organism evidence="4 5">
    <name type="scientific">Apiospora phragmitis</name>
    <dbReference type="NCBI Taxonomy" id="2905665"/>
    <lineage>
        <taxon>Eukaryota</taxon>
        <taxon>Fungi</taxon>
        <taxon>Dikarya</taxon>
        <taxon>Ascomycota</taxon>
        <taxon>Pezizomycotina</taxon>
        <taxon>Sordariomycetes</taxon>
        <taxon>Xylariomycetidae</taxon>
        <taxon>Amphisphaeriales</taxon>
        <taxon>Apiosporaceae</taxon>
        <taxon>Apiospora</taxon>
    </lineage>
</organism>
<reference evidence="4 5" key="1">
    <citation type="submission" date="2023-01" db="EMBL/GenBank/DDBJ databases">
        <title>Analysis of 21 Apiospora genomes using comparative genomics revels a genus with tremendous synthesis potential of carbohydrate active enzymes and secondary metabolites.</title>
        <authorList>
            <person name="Sorensen T."/>
        </authorList>
    </citation>
    <scope>NUCLEOTIDE SEQUENCE [LARGE SCALE GENOMIC DNA]</scope>
    <source>
        <strain evidence="4 5">CBS 135458</strain>
    </source>
</reference>
<dbReference type="InterPro" id="IPR051400">
    <property type="entry name" value="HAD-like_hydrolase"/>
</dbReference>
<protein>
    <submittedName>
        <fullName evidence="4">Uncharacterized protein</fullName>
    </submittedName>
</protein>
<keyword evidence="3" id="KW-0460">Magnesium</keyword>
<evidence type="ECO:0000256" key="2">
    <source>
        <dbReference type="ARBA" id="ARBA00022801"/>
    </source>
</evidence>
<comment type="caution">
    <text evidence="4">The sequence shown here is derived from an EMBL/GenBank/DDBJ whole genome shotgun (WGS) entry which is preliminary data.</text>
</comment>
<proteinExistence type="predicted"/>
<gene>
    <name evidence="4" type="ORF">PG994_005376</name>
</gene>
<dbReference type="Gene3D" id="3.40.50.1000">
    <property type="entry name" value="HAD superfamily/HAD-like"/>
    <property type="match status" value="1"/>
</dbReference>
<name>A0ABR1VC38_9PEZI</name>
<dbReference type="EMBL" id="JAQQWL010000006">
    <property type="protein sequence ID" value="KAK8068760.1"/>
    <property type="molecule type" value="Genomic_DNA"/>
</dbReference>
<accession>A0ABR1VC38</accession>
<dbReference type="InterPro" id="IPR041492">
    <property type="entry name" value="HAD_2"/>
</dbReference>
<dbReference type="InterPro" id="IPR023214">
    <property type="entry name" value="HAD_sf"/>
</dbReference>
<dbReference type="PANTHER" id="PTHR46470">
    <property type="entry name" value="N-ACYLNEURAMINATE-9-PHOSPHATASE"/>
    <property type="match status" value="1"/>
</dbReference>
<dbReference type="InterPro" id="IPR023198">
    <property type="entry name" value="PGP-like_dom2"/>
</dbReference>
<keyword evidence="2" id="KW-0378">Hydrolase</keyword>
<dbReference type="InterPro" id="IPR036412">
    <property type="entry name" value="HAD-like_sf"/>
</dbReference>
<evidence type="ECO:0000313" key="5">
    <source>
        <dbReference type="Proteomes" id="UP001480595"/>
    </source>
</evidence>